<dbReference type="PhylomeDB" id="B6Q6H8"/>
<feature type="region of interest" description="Disordered" evidence="3">
    <location>
        <begin position="538"/>
        <end position="558"/>
    </location>
</feature>
<sequence>MDEVPSTMDTDAPNGQESDYGSSPWIELGAFESPGGSHHSPPLPDFHGFSYGSSPIMPLEPAYSMSIPPPYSTINLAMPAHPWPSMLTTQSPFPEASLSPAPTPTLSIPQPVPIRPLHKTPAPSAPTPRRTLTDEDRRRMCLYHEENKSAKQTDIGALFGVERSTVSKVLRQKEKYLSMDDGSRSPIKRSKGKVPDIEKALANWARNYQRQGFVLTDAMIKEKAHFFATTCASPDGKQKILTASWLEKFKQKNNLSGSKSRKNSTDTIASDREDLPHLQSPTGTLISTGVSPISPTGLTPSPLSPSMSQETLKKELGESALLDFSRDPVKHGHSQSTTSLDTTPSLSAGVASPTSPLISESPFTPTVRSRLPSISSAASRPRSQTFPLVGDAESLNGNSEHHNVTNSKHSMNGALSVSVVDSSLDEDHEQKGLNDTGDDSNNSSMKHHRSNPDLKSISTSMQPPPVPPSRSSTVSSPVSPGSPTQDEARRALELVMNYIQNQPSGLGLQMQDYVTMGKLMEKLDLVHNNQSISGRLHRIDEDTDGPQMTKKRSIHSLT</sequence>
<feature type="region of interest" description="Disordered" evidence="3">
    <location>
        <begin position="424"/>
        <end position="486"/>
    </location>
</feature>
<organism evidence="5 6">
    <name type="scientific">Talaromyces marneffei (strain ATCC 18224 / CBS 334.59 / QM 7333)</name>
    <name type="common">Penicillium marneffei</name>
    <dbReference type="NCBI Taxonomy" id="441960"/>
    <lineage>
        <taxon>Eukaryota</taxon>
        <taxon>Fungi</taxon>
        <taxon>Dikarya</taxon>
        <taxon>Ascomycota</taxon>
        <taxon>Pezizomycotina</taxon>
        <taxon>Eurotiomycetes</taxon>
        <taxon>Eurotiomycetidae</taxon>
        <taxon>Eurotiales</taxon>
        <taxon>Trichocomaceae</taxon>
        <taxon>Talaromyces</taxon>
        <taxon>Talaromyces sect. Talaromyces</taxon>
    </lineage>
</organism>
<feature type="compositionally biased region" description="Low complexity" evidence="3">
    <location>
        <begin position="469"/>
        <end position="484"/>
    </location>
</feature>
<evidence type="ECO:0000256" key="1">
    <source>
        <dbReference type="ARBA" id="ARBA00023125"/>
    </source>
</evidence>
<gene>
    <name evidence="5" type="ORF">PMAA_024740</name>
</gene>
<protein>
    <recommendedName>
        <fullName evidence="4">HTH CENPB-type domain-containing protein</fullName>
    </recommendedName>
</protein>
<dbReference type="EMBL" id="DS995899">
    <property type="protein sequence ID" value="EEA27604.1"/>
    <property type="molecule type" value="Genomic_DNA"/>
</dbReference>
<feature type="compositionally biased region" description="Polar residues" evidence="3">
    <location>
        <begin position="352"/>
        <end position="367"/>
    </location>
</feature>
<dbReference type="SMART" id="SM00674">
    <property type="entry name" value="CENPB"/>
    <property type="match status" value="1"/>
</dbReference>
<dbReference type="Proteomes" id="UP000001294">
    <property type="component" value="Unassembled WGS sequence"/>
</dbReference>
<dbReference type="AlphaFoldDB" id="B6Q6H8"/>
<dbReference type="PROSITE" id="PS51253">
    <property type="entry name" value="HTH_CENPB"/>
    <property type="match status" value="1"/>
</dbReference>
<feature type="compositionally biased region" description="Polar residues" evidence="3">
    <location>
        <begin position="7"/>
        <end position="21"/>
    </location>
</feature>
<feature type="compositionally biased region" description="Low complexity" evidence="3">
    <location>
        <begin position="368"/>
        <end position="383"/>
    </location>
</feature>
<reference evidence="6" key="1">
    <citation type="journal article" date="2015" name="Genome Announc.">
        <title>Genome sequence of the AIDS-associated pathogen Penicillium marneffei (ATCC18224) and its near taxonomic relative Talaromyces stipitatus (ATCC10500).</title>
        <authorList>
            <person name="Nierman W.C."/>
            <person name="Fedorova-Abrams N.D."/>
            <person name="Andrianopoulos A."/>
        </authorList>
    </citation>
    <scope>NUCLEOTIDE SEQUENCE [LARGE SCALE GENOMIC DNA]</scope>
    <source>
        <strain evidence="6">ATCC 18224 / CBS 334.59 / QM 7333</strain>
    </source>
</reference>
<keyword evidence="6" id="KW-1185">Reference proteome</keyword>
<dbReference type="Gene3D" id="1.10.10.60">
    <property type="entry name" value="Homeodomain-like"/>
    <property type="match status" value="2"/>
</dbReference>
<dbReference type="InterPro" id="IPR007889">
    <property type="entry name" value="HTH_Psq"/>
</dbReference>
<feature type="compositionally biased region" description="Polar residues" evidence="3">
    <location>
        <begin position="279"/>
        <end position="290"/>
    </location>
</feature>
<dbReference type="PANTHER" id="PTHR19303:SF70">
    <property type="entry name" value="HTH CENPB-TYPE DOMAIN-CONTAINING PROTEIN"/>
    <property type="match status" value="1"/>
</dbReference>
<accession>B6Q6H8</accession>
<feature type="compositionally biased region" description="Low complexity" evidence="3">
    <location>
        <begin position="291"/>
        <end position="306"/>
    </location>
</feature>
<name>B6Q6H8_TALMQ</name>
<dbReference type="InterPro" id="IPR050863">
    <property type="entry name" value="CenT-Element_Derived"/>
</dbReference>
<evidence type="ECO:0000256" key="3">
    <source>
        <dbReference type="SAM" id="MobiDB-lite"/>
    </source>
</evidence>
<feature type="region of interest" description="Disordered" evidence="3">
    <location>
        <begin position="1"/>
        <end position="44"/>
    </location>
</feature>
<feature type="compositionally biased region" description="Low complexity" evidence="3">
    <location>
        <begin position="334"/>
        <end position="347"/>
    </location>
</feature>
<dbReference type="GO" id="GO:0003677">
    <property type="term" value="F:DNA binding"/>
    <property type="evidence" value="ECO:0007669"/>
    <property type="project" value="UniProtKB-KW"/>
</dbReference>
<feature type="region of interest" description="Disordered" evidence="3">
    <location>
        <begin position="326"/>
        <end position="412"/>
    </location>
</feature>
<dbReference type="SUPFAM" id="SSF46689">
    <property type="entry name" value="Homeodomain-like"/>
    <property type="match status" value="2"/>
</dbReference>
<dbReference type="OrthoDB" id="9909311at2759"/>
<dbReference type="InterPro" id="IPR006600">
    <property type="entry name" value="HTH_CenpB_DNA-bd_dom"/>
</dbReference>
<feature type="region of interest" description="Disordered" evidence="3">
    <location>
        <begin position="254"/>
        <end position="311"/>
    </location>
</feature>
<evidence type="ECO:0000313" key="5">
    <source>
        <dbReference type="EMBL" id="EEA27604.1"/>
    </source>
</evidence>
<evidence type="ECO:0000259" key="4">
    <source>
        <dbReference type="PROSITE" id="PS51253"/>
    </source>
</evidence>
<dbReference type="InterPro" id="IPR009057">
    <property type="entry name" value="Homeodomain-like_sf"/>
</dbReference>
<feature type="compositionally biased region" description="Basic residues" evidence="3">
    <location>
        <begin position="549"/>
        <end position="558"/>
    </location>
</feature>
<dbReference type="HOGENOM" id="CLU_021861_1_0_1"/>
<dbReference type="Pfam" id="PF03221">
    <property type="entry name" value="HTH_Tnp_Tc5"/>
    <property type="match status" value="1"/>
</dbReference>
<dbReference type="GO" id="GO:0005634">
    <property type="term" value="C:nucleus"/>
    <property type="evidence" value="ECO:0007669"/>
    <property type="project" value="TreeGrafter"/>
</dbReference>
<feature type="domain" description="HTH CENPB-type" evidence="4">
    <location>
        <begin position="185"/>
        <end position="259"/>
    </location>
</feature>
<keyword evidence="1" id="KW-0238">DNA-binding</keyword>
<dbReference type="PANTHER" id="PTHR19303">
    <property type="entry name" value="TRANSPOSON"/>
    <property type="match status" value="1"/>
</dbReference>
<keyword evidence="2" id="KW-0539">Nucleus</keyword>
<evidence type="ECO:0000313" key="6">
    <source>
        <dbReference type="Proteomes" id="UP000001294"/>
    </source>
</evidence>
<evidence type="ECO:0000256" key="2">
    <source>
        <dbReference type="ARBA" id="ARBA00023242"/>
    </source>
</evidence>
<proteinExistence type="predicted"/>
<dbReference type="Pfam" id="PF04218">
    <property type="entry name" value="CENP-B_N"/>
    <property type="match status" value="1"/>
</dbReference>
<dbReference type="VEuPathDB" id="FungiDB:PMAA_024740"/>